<dbReference type="AlphaFoldDB" id="A0A414RAQ6"/>
<feature type="transmembrane region" description="Helical" evidence="1">
    <location>
        <begin position="238"/>
        <end position="260"/>
    </location>
</feature>
<dbReference type="RefSeq" id="WP_118231268.1">
    <property type="nucleotide sequence ID" value="NZ_JBGKQM010000001.1"/>
</dbReference>
<accession>A0A414RAQ6</accession>
<organism evidence="2 3">
    <name type="scientific">Eubacterium ventriosum</name>
    <dbReference type="NCBI Taxonomy" id="39496"/>
    <lineage>
        <taxon>Bacteria</taxon>
        <taxon>Bacillati</taxon>
        <taxon>Bacillota</taxon>
        <taxon>Clostridia</taxon>
        <taxon>Eubacteriales</taxon>
        <taxon>Eubacteriaceae</taxon>
        <taxon>Eubacterium</taxon>
    </lineage>
</organism>
<dbReference type="EMBL" id="QRHR01000002">
    <property type="protein sequence ID" value="RHF90130.1"/>
    <property type="molecule type" value="Genomic_DNA"/>
</dbReference>
<keyword evidence="1" id="KW-1133">Transmembrane helix</keyword>
<evidence type="ECO:0000313" key="3">
    <source>
        <dbReference type="Proteomes" id="UP000286186"/>
    </source>
</evidence>
<evidence type="ECO:0000313" key="2">
    <source>
        <dbReference type="EMBL" id="RHF90130.1"/>
    </source>
</evidence>
<protein>
    <submittedName>
        <fullName evidence="2">Uncharacterized protein</fullName>
    </submittedName>
</protein>
<feature type="transmembrane region" description="Helical" evidence="1">
    <location>
        <begin position="67"/>
        <end position="85"/>
    </location>
</feature>
<keyword evidence="1" id="KW-0812">Transmembrane</keyword>
<feature type="transmembrane region" description="Helical" evidence="1">
    <location>
        <begin position="185"/>
        <end position="212"/>
    </location>
</feature>
<sequence>MQKNLQCNKGNGITVNISGEQINIATDNGQIDAKEYEGKIYNITKTIVVEGEKNSRTSKSRGDGNQLFCLGMLGIIVITVLYLNYRTDVQLFIVFAAAIIEIATIGVFYGSKNAKVIYGKNIKEMSYFNMIAIWCVPLLIGFVNTSLYTSKIDLENFKKIIEIEGIIKAFFEYYEYMCYALFQTIGMISLAFLLLHIICSDFYIIAVTNIVIGSRGKWFWNKLFKLTHKRGKDWKKHVLVGVVFLVISILCVCGIIPYIINVLNNINEKNFSEIQMGN</sequence>
<keyword evidence="1" id="KW-0472">Membrane</keyword>
<feature type="transmembrane region" description="Helical" evidence="1">
    <location>
        <begin position="91"/>
        <end position="110"/>
    </location>
</feature>
<reference evidence="2 3" key="1">
    <citation type="submission" date="2018-08" db="EMBL/GenBank/DDBJ databases">
        <title>A genome reference for cultivated species of the human gut microbiota.</title>
        <authorList>
            <person name="Zou Y."/>
            <person name="Xue W."/>
            <person name="Luo G."/>
        </authorList>
    </citation>
    <scope>NUCLEOTIDE SEQUENCE [LARGE SCALE GENOMIC DNA]</scope>
    <source>
        <strain evidence="2 3">AM23-22</strain>
    </source>
</reference>
<proteinExistence type="predicted"/>
<dbReference type="Proteomes" id="UP000286186">
    <property type="component" value="Unassembled WGS sequence"/>
</dbReference>
<comment type="caution">
    <text evidence="2">The sequence shown here is derived from an EMBL/GenBank/DDBJ whole genome shotgun (WGS) entry which is preliminary data.</text>
</comment>
<evidence type="ECO:0000256" key="1">
    <source>
        <dbReference type="SAM" id="Phobius"/>
    </source>
</evidence>
<gene>
    <name evidence="2" type="ORF">DW652_02205</name>
</gene>
<name>A0A414RAQ6_9FIRM</name>
<feature type="transmembrane region" description="Helical" evidence="1">
    <location>
        <begin position="131"/>
        <end position="149"/>
    </location>
</feature>